<protein>
    <recommendedName>
        <fullName evidence="3">CdaA regulatory protein CdaR</fullName>
    </recommendedName>
</protein>
<evidence type="ECO:0000313" key="2">
    <source>
        <dbReference type="Proteomes" id="UP000320585"/>
    </source>
</evidence>
<dbReference type="PANTHER" id="PTHR37804">
    <property type="entry name" value="CDAA REGULATORY PROTEIN CDAR"/>
    <property type="match status" value="1"/>
</dbReference>
<sequence length="306" mass="33109">MKYSRTQWWLPKLLCLIAACAFWVYVMNEQNPVMENTYTIPVEVRNLDRSLVATNVPSKVRVKIRMSRSDMISLRTDDIKAYVDLSGVTAGDHPNTQIHVSVPGDETVLSVSPQFFNLNVDTYAVKSLPATVEIFGNPDPNFTVGENKVTPGSIMIAGSSSKISEANRAVVSVNIAGKDKNFTEFDSVNILDADGNTVTGLEIMPSQVKVSVNVKENQKVGNLQVKASTKGEVAKGYRITDVIVTPPVATVTAPISYFDKNKAIELDPIDVTGASKDVVQTVNVPAPLGGSVAVPQVTVTIKIEKD</sequence>
<dbReference type="Proteomes" id="UP000320585">
    <property type="component" value="Chromosome"/>
</dbReference>
<keyword evidence="2" id="KW-1185">Reference proteome</keyword>
<dbReference type="KEGG" id="dho:Dia5BBH33_05990"/>
<dbReference type="Gene3D" id="2.170.120.40">
    <property type="entry name" value="YbbR-like domain"/>
    <property type="match status" value="2"/>
</dbReference>
<dbReference type="CDD" id="cd20206">
    <property type="entry name" value="YbbR"/>
    <property type="match status" value="1"/>
</dbReference>
<gene>
    <name evidence="1" type="ORF">Dia5BBH33_05990</name>
</gene>
<dbReference type="EMBL" id="AP019697">
    <property type="protein sequence ID" value="BBK24664.1"/>
    <property type="molecule type" value="Genomic_DNA"/>
</dbReference>
<dbReference type="Gene3D" id="2.170.120.30">
    <property type="match status" value="1"/>
</dbReference>
<dbReference type="InterPro" id="IPR053154">
    <property type="entry name" value="c-di-AMP_regulator"/>
</dbReference>
<dbReference type="Pfam" id="PF07949">
    <property type="entry name" value="YbbR"/>
    <property type="match status" value="3"/>
</dbReference>
<dbReference type="InterPro" id="IPR012505">
    <property type="entry name" value="YbbR"/>
</dbReference>
<evidence type="ECO:0008006" key="3">
    <source>
        <dbReference type="Google" id="ProtNLM"/>
    </source>
</evidence>
<dbReference type="AlphaFoldDB" id="A0A8D4UTT9"/>
<name>A0A8D4UTT9_9FIRM</name>
<proteinExistence type="predicted"/>
<organism evidence="1 2">
    <name type="scientific">Dialister hominis</name>
    <dbReference type="NCBI Taxonomy" id="2582419"/>
    <lineage>
        <taxon>Bacteria</taxon>
        <taxon>Bacillati</taxon>
        <taxon>Bacillota</taxon>
        <taxon>Negativicutes</taxon>
        <taxon>Veillonellales</taxon>
        <taxon>Veillonellaceae</taxon>
        <taxon>Dialister</taxon>
    </lineage>
</organism>
<reference evidence="2" key="1">
    <citation type="submission" date="2019-05" db="EMBL/GenBank/DDBJ databases">
        <title>Complete genome sequencing of Dialister sp. strain 5BBH33.</title>
        <authorList>
            <person name="Sakamoto M."/>
            <person name="Murakami T."/>
            <person name="Mori H."/>
        </authorList>
    </citation>
    <scope>NUCLEOTIDE SEQUENCE [LARGE SCALE GENOMIC DNA]</scope>
    <source>
        <strain evidence="2">5BBH33</strain>
    </source>
</reference>
<dbReference type="PANTHER" id="PTHR37804:SF1">
    <property type="entry name" value="CDAA REGULATORY PROTEIN CDAR"/>
    <property type="match status" value="1"/>
</dbReference>
<evidence type="ECO:0000313" key="1">
    <source>
        <dbReference type="EMBL" id="BBK24664.1"/>
    </source>
</evidence>
<dbReference type="OrthoDB" id="9814149at2"/>
<accession>A0A8D4UTT9</accession>